<dbReference type="PANTHER" id="PTHR42973:SF39">
    <property type="entry name" value="FAD-BINDING PCMH-TYPE DOMAIN-CONTAINING PROTEIN"/>
    <property type="match status" value="1"/>
</dbReference>
<keyword evidence="5" id="KW-0560">Oxidoreductase</keyword>
<dbReference type="InterPro" id="IPR016169">
    <property type="entry name" value="FAD-bd_PCMH_sub2"/>
</dbReference>
<dbReference type="Proteomes" id="UP000572817">
    <property type="component" value="Unassembled WGS sequence"/>
</dbReference>
<name>A0A8H4J1F4_9PEZI</name>
<dbReference type="EMBL" id="WWBZ02000012">
    <property type="protein sequence ID" value="KAF4311009.1"/>
    <property type="molecule type" value="Genomic_DNA"/>
</dbReference>
<reference evidence="7" key="1">
    <citation type="submission" date="2020-04" db="EMBL/GenBank/DDBJ databases">
        <title>Genome Assembly and Annotation of Botryosphaeria dothidea sdau 11-99, a Latent Pathogen of Apple Fruit Ring Rot in China.</title>
        <authorList>
            <person name="Yu C."/>
            <person name="Diao Y."/>
            <person name="Lu Q."/>
            <person name="Zhao J."/>
            <person name="Cui S."/>
            <person name="Peng C."/>
            <person name="He B."/>
            <person name="Liu H."/>
        </authorList>
    </citation>
    <scope>NUCLEOTIDE SEQUENCE [LARGE SCALE GENOMIC DNA]</scope>
    <source>
        <strain evidence="7">Sdau11-99</strain>
    </source>
</reference>
<accession>A0A8H4J1F4</accession>
<dbReference type="InterPro" id="IPR006094">
    <property type="entry name" value="Oxid_FAD_bind_N"/>
</dbReference>
<keyword evidence="4" id="KW-0274">FAD</keyword>
<feature type="domain" description="FAD-binding PCMH-type" evidence="6">
    <location>
        <begin position="36"/>
        <end position="209"/>
    </location>
</feature>
<dbReference type="Pfam" id="PF01565">
    <property type="entry name" value="FAD_binding_4"/>
    <property type="match status" value="1"/>
</dbReference>
<evidence type="ECO:0000256" key="2">
    <source>
        <dbReference type="ARBA" id="ARBA00005466"/>
    </source>
</evidence>
<dbReference type="PANTHER" id="PTHR42973">
    <property type="entry name" value="BINDING OXIDOREDUCTASE, PUTATIVE (AFU_ORTHOLOGUE AFUA_1G17690)-RELATED"/>
    <property type="match status" value="1"/>
</dbReference>
<organism evidence="7 8">
    <name type="scientific">Botryosphaeria dothidea</name>
    <dbReference type="NCBI Taxonomy" id="55169"/>
    <lineage>
        <taxon>Eukaryota</taxon>
        <taxon>Fungi</taxon>
        <taxon>Dikarya</taxon>
        <taxon>Ascomycota</taxon>
        <taxon>Pezizomycotina</taxon>
        <taxon>Dothideomycetes</taxon>
        <taxon>Dothideomycetes incertae sedis</taxon>
        <taxon>Botryosphaeriales</taxon>
        <taxon>Botryosphaeriaceae</taxon>
        <taxon>Botryosphaeria</taxon>
    </lineage>
</organism>
<evidence type="ECO:0000256" key="5">
    <source>
        <dbReference type="ARBA" id="ARBA00023002"/>
    </source>
</evidence>
<sequence length="479" mass="52840">MPQPPSSPPPLPTTAILPSSPSYEPLRTRFFNARLPAHRPRAILRPTTTAAVAAAVRHAAALGLPVGVRSGGHNFAAPSLVPDGLLLDVRGLNRAFSYDARTQTASFGPGATGEALSAQLAHVGRFWPFGHSPTVGAGGFVTNGGQGWFMRGWGAASGWVEALEVVTARGDVVVAAREGEHADLFWAARGGGRAFFGVVTRVWGRTVPMRRVWDATLVFGIGGGEGFEEVLEWVLETDEGPSPRYGVETAVVTCWPDRGEEGARDEVVSRELMLVVNCVAWADSLAEAATLLRPWAEVPPELENRLVARVPVKETSWEELFKAQDQLNPTGNGERWQCDSIFNDPKVPKKQLIEAIKPAFCDLPTRKSIGCLYISDYFPDEEDQSMSLPQQYHISTMTCWHDPAKDEEMKKWMYDVYERAQPVSCGQYVADFDENHRITKIMTDKALRKFLQIREKYDPQEMFTGHRGPAKALEVLGRL</sequence>
<comment type="cofactor">
    <cofactor evidence="1">
        <name>FAD</name>
        <dbReference type="ChEBI" id="CHEBI:57692"/>
    </cofactor>
</comment>
<evidence type="ECO:0000259" key="6">
    <source>
        <dbReference type="PROSITE" id="PS51387"/>
    </source>
</evidence>
<dbReference type="SUPFAM" id="SSF56176">
    <property type="entry name" value="FAD-binding/transporter-associated domain-like"/>
    <property type="match status" value="1"/>
</dbReference>
<evidence type="ECO:0000313" key="7">
    <source>
        <dbReference type="EMBL" id="KAF4311009.1"/>
    </source>
</evidence>
<keyword evidence="8" id="KW-1185">Reference proteome</keyword>
<dbReference type="OrthoDB" id="415825at2759"/>
<dbReference type="InterPro" id="IPR050416">
    <property type="entry name" value="FAD-linked_Oxidoreductase"/>
</dbReference>
<dbReference type="InterPro" id="IPR036318">
    <property type="entry name" value="FAD-bd_PCMH-like_sf"/>
</dbReference>
<evidence type="ECO:0000256" key="3">
    <source>
        <dbReference type="ARBA" id="ARBA00022630"/>
    </source>
</evidence>
<evidence type="ECO:0000256" key="4">
    <source>
        <dbReference type="ARBA" id="ARBA00022827"/>
    </source>
</evidence>
<dbReference type="GO" id="GO:0071949">
    <property type="term" value="F:FAD binding"/>
    <property type="evidence" value="ECO:0007669"/>
    <property type="project" value="InterPro"/>
</dbReference>
<protein>
    <submittedName>
        <fullName evidence="7">FAD-linked oxidoreductase YvdP</fullName>
    </submittedName>
</protein>
<keyword evidence="3" id="KW-0285">Flavoprotein</keyword>
<dbReference type="PROSITE" id="PS51387">
    <property type="entry name" value="FAD_PCMH"/>
    <property type="match status" value="1"/>
</dbReference>
<gene>
    <name evidence="7" type="ORF">GTA08_BOTSDO13471</name>
</gene>
<evidence type="ECO:0000256" key="1">
    <source>
        <dbReference type="ARBA" id="ARBA00001974"/>
    </source>
</evidence>
<dbReference type="AlphaFoldDB" id="A0A8H4J1F4"/>
<dbReference type="InterPro" id="IPR016166">
    <property type="entry name" value="FAD-bd_PCMH"/>
</dbReference>
<dbReference type="GO" id="GO:0016491">
    <property type="term" value="F:oxidoreductase activity"/>
    <property type="evidence" value="ECO:0007669"/>
    <property type="project" value="UniProtKB-KW"/>
</dbReference>
<dbReference type="Gene3D" id="3.40.462.20">
    <property type="match status" value="1"/>
</dbReference>
<dbReference type="Gene3D" id="3.30.465.10">
    <property type="match status" value="1"/>
</dbReference>
<comment type="similarity">
    <text evidence="2">Belongs to the oxygen-dependent FAD-linked oxidoreductase family.</text>
</comment>
<comment type="caution">
    <text evidence="7">The sequence shown here is derived from an EMBL/GenBank/DDBJ whole genome shotgun (WGS) entry which is preliminary data.</text>
</comment>
<proteinExistence type="inferred from homology"/>
<evidence type="ECO:0000313" key="8">
    <source>
        <dbReference type="Proteomes" id="UP000572817"/>
    </source>
</evidence>